<dbReference type="EMBL" id="CAEZXK010000009">
    <property type="protein sequence ID" value="CAB4683850.1"/>
    <property type="molecule type" value="Genomic_DNA"/>
</dbReference>
<protein>
    <submittedName>
        <fullName evidence="2">Unannotated protein</fullName>
    </submittedName>
</protein>
<evidence type="ECO:0000256" key="1">
    <source>
        <dbReference type="SAM" id="MobiDB-lite"/>
    </source>
</evidence>
<dbReference type="AlphaFoldDB" id="A0A6J6NBA4"/>
<reference evidence="2" key="1">
    <citation type="submission" date="2020-05" db="EMBL/GenBank/DDBJ databases">
        <authorList>
            <person name="Chiriac C."/>
            <person name="Salcher M."/>
            <person name="Ghai R."/>
            <person name="Kavagutti S V."/>
        </authorList>
    </citation>
    <scope>NUCLEOTIDE SEQUENCE</scope>
</reference>
<evidence type="ECO:0000313" key="2">
    <source>
        <dbReference type="EMBL" id="CAB4683850.1"/>
    </source>
</evidence>
<feature type="compositionally biased region" description="Basic and acidic residues" evidence="1">
    <location>
        <begin position="1"/>
        <end position="32"/>
    </location>
</feature>
<accession>A0A6J6NBA4</accession>
<feature type="compositionally biased region" description="Gly residues" evidence="1">
    <location>
        <begin position="52"/>
        <end position="61"/>
    </location>
</feature>
<name>A0A6J6NBA4_9ZZZZ</name>
<feature type="region of interest" description="Disordered" evidence="1">
    <location>
        <begin position="1"/>
        <end position="86"/>
    </location>
</feature>
<feature type="compositionally biased region" description="Gly residues" evidence="1">
    <location>
        <begin position="75"/>
        <end position="86"/>
    </location>
</feature>
<organism evidence="2">
    <name type="scientific">freshwater metagenome</name>
    <dbReference type="NCBI Taxonomy" id="449393"/>
    <lineage>
        <taxon>unclassified sequences</taxon>
        <taxon>metagenomes</taxon>
        <taxon>ecological metagenomes</taxon>
    </lineage>
</organism>
<gene>
    <name evidence="2" type="ORF">UFOPK2370_00500</name>
</gene>
<proteinExistence type="predicted"/>
<sequence>MNNKPDEEKFEVIEEIEIPKLSDKPKADRDKPAAAGSRPSLDEVRKSRNTFGGAGHQGGNKFGNTNNSSRENKGGGRGKFGGNRGR</sequence>